<evidence type="ECO:0000313" key="1">
    <source>
        <dbReference type="EMBL" id="OGM08353.1"/>
    </source>
</evidence>
<protein>
    <recommendedName>
        <fullName evidence="3">DUF4055 domain-containing protein</fullName>
    </recommendedName>
</protein>
<name>A0A1F7X0D1_9BACT</name>
<gene>
    <name evidence="1" type="ORF">A2008_12380</name>
</gene>
<accession>A0A1F7X0D1</accession>
<proteinExistence type="predicted"/>
<dbReference type="EMBL" id="MGFH01000017">
    <property type="protein sequence ID" value="OGM08353.1"/>
    <property type="molecule type" value="Genomic_DNA"/>
</dbReference>
<evidence type="ECO:0000313" key="2">
    <source>
        <dbReference type="Proteomes" id="UP000178735"/>
    </source>
</evidence>
<dbReference type="Proteomes" id="UP000178735">
    <property type="component" value="Unassembled WGS sequence"/>
</dbReference>
<evidence type="ECO:0008006" key="3">
    <source>
        <dbReference type="Google" id="ProtNLM"/>
    </source>
</evidence>
<organism evidence="1 2">
    <name type="scientific">Candidatus Wallbacteria bacterium GWC2_49_35</name>
    <dbReference type="NCBI Taxonomy" id="1817813"/>
    <lineage>
        <taxon>Bacteria</taxon>
        <taxon>Candidatus Walliibacteriota</taxon>
    </lineage>
</organism>
<dbReference type="STRING" id="1817813.A2008_12380"/>
<reference evidence="1 2" key="1">
    <citation type="journal article" date="2016" name="Nat. Commun.">
        <title>Thousands of microbial genomes shed light on interconnected biogeochemical processes in an aquifer system.</title>
        <authorList>
            <person name="Anantharaman K."/>
            <person name="Brown C.T."/>
            <person name="Hug L.A."/>
            <person name="Sharon I."/>
            <person name="Castelle C.J."/>
            <person name="Probst A.J."/>
            <person name="Thomas B.C."/>
            <person name="Singh A."/>
            <person name="Wilkins M.J."/>
            <person name="Karaoz U."/>
            <person name="Brodie E.L."/>
            <person name="Williams K.H."/>
            <person name="Hubbard S.S."/>
            <person name="Banfield J.F."/>
        </authorList>
    </citation>
    <scope>NUCLEOTIDE SEQUENCE [LARGE SCALE GENOMIC DNA]</scope>
</reference>
<sequence length="485" mass="54335">MASNAINALTISKYTLWKDAYYGTGGFETGYYLTQHSRESETKYNKRREIAYYLNYVAPTTNAHVDPIFRKNIKREYNDNEIFKQFLSDADANGTPFEYFMKYAAINSKLNGITFIVVDNVTAQPSSLADVLKGRALPYVYLVEPSAVIDYKITSHGRLTYFSYLEPDPVTPCAYQIKTWTENLWSVEGDTEKSFRTGENTLGVIPIVAFKSRITSANDLFPPSEFSSIVKTNLSVYNKCSWSDEILLNQTFAVLTYPASESSKTLVLGPNNVLGFDGVSSKFAPSFIAPPADSAQTLMNDRANLIQEIYRMANLSLVTGVKTAQSGVSKEWDNEAKSDVLANFAGNTEMAERKVISFFEMWSQQNIDYKCEYPRDFALPDAAAELDKALKAKDLDFGRLFNIEVAKNVISVLFPKLQQEDTDAIIDEMKEKAEDAANASPANNLTIEQMRDIITSSLPALAPEEIDAVMKRMSSMMDDNSDQQE</sequence>
<comment type="caution">
    <text evidence="1">The sequence shown here is derived from an EMBL/GenBank/DDBJ whole genome shotgun (WGS) entry which is preliminary data.</text>
</comment>
<dbReference type="AlphaFoldDB" id="A0A1F7X0D1"/>